<proteinExistence type="predicted"/>
<feature type="domain" description="Cytochrome c" evidence="8">
    <location>
        <begin position="18"/>
        <end position="102"/>
    </location>
</feature>
<dbReference type="PROSITE" id="PS51007">
    <property type="entry name" value="CYTC"/>
    <property type="match status" value="1"/>
</dbReference>
<feature type="chain" id="PRO_5032892045" evidence="7">
    <location>
        <begin position="22"/>
        <end position="103"/>
    </location>
</feature>
<dbReference type="Proteomes" id="UP000561045">
    <property type="component" value="Unassembled WGS sequence"/>
</dbReference>
<dbReference type="Gene3D" id="1.10.760.10">
    <property type="entry name" value="Cytochrome c-like domain"/>
    <property type="match status" value="1"/>
</dbReference>
<dbReference type="InterPro" id="IPR036909">
    <property type="entry name" value="Cyt_c-like_dom_sf"/>
</dbReference>
<keyword evidence="5 6" id="KW-0408">Iron</keyword>
<dbReference type="SUPFAM" id="SSF46626">
    <property type="entry name" value="Cytochrome c"/>
    <property type="match status" value="1"/>
</dbReference>
<keyword evidence="1" id="KW-0813">Transport</keyword>
<feature type="binding site" description="covalent" evidence="6">
    <location>
        <position position="31"/>
    </location>
    <ligand>
        <name>heme c</name>
        <dbReference type="ChEBI" id="CHEBI:61717"/>
    </ligand>
</feature>
<evidence type="ECO:0000256" key="1">
    <source>
        <dbReference type="ARBA" id="ARBA00022448"/>
    </source>
</evidence>
<evidence type="ECO:0000256" key="2">
    <source>
        <dbReference type="ARBA" id="ARBA00022617"/>
    </source>
</evidence>
<evidence type="ECO:0000313" key="10">
    <source>
        <dbReference type="Proteomes" id="UP000561045"/>
    </source>
</evidence>
<feature type="binding site" description="covalent" evidence="6">
    <location>
        <position position="80"/>
    </location>
    <ligand>
        <name>heme c</name>
        <dbReference type="ChEBI" id="CHEBI:61717"/>
    </ligand>
</feature>
<dbReference type="GO" id="GO:0009055">
    <property type="term" value="F:electron transfer activity"/>
    <property type="evidence" value="ECO:0007669"/>
    <property type="project" value="InterPro"/>
</dbReference>
<keyword evidence="10" id="KW-1185">Reference proteome</keyword>
<dbReference type="RefSeq" id="WP_183631750.1">
    <property type="nucleotide sequence ID" value="NZ_BAABLE010000011.1"/>
</dbReference>
<dbReference type="GO" id="GO:0005506">
    <property type="term" value="F:iron ion binding"/>
    <property type="evidence" value="ECO:0007669"/>
    <property type="project" value="InterPro"/>
</dbReference>
<dbReference type="InterPro" id="IPR002324">
    <property type="entry name" value="Cyt_c_ID"/>
</dbReference>
<keyword evidence="4" id="KW-0249">Electron transport</keyword>
<organism evidence="9 10">
    <name type="scientific">Niveibacterium umoris</name>
    <dbReference type="NCBI Taxonomy" id="1193620"/>
    <lineage>
        <taxon>Bacteria</taxon>
        <taxon>Pseudomonadati</taxon>
        <taxon>Pseudomonadota</taxon>
        <taxon>Betaproteobacteria</taxon>
        <taxon>Rhodocyclales</taxon>
        <taxon>Rhodocyclaceae</taxon>
        <taxon>Niveibacterium</taxon>
    </lineage>
</organism>
<accession>A0A840BCT0</accession>
<evidence type="ECO:0000256" key="6">
    <source>
        <dbReference type="PIRSR" id="PIRSR602324-1"/>
    </source>
</evidence>
<dbReference type="EMBL" id="JACIET010000001">
    <property type="protein sequence ID" value="MBB4011321.1"/>
    <property type="molecule type" value="Genomic_DNA"/>
</dbReference>
<keyword evidence="3 6" id="KW-0479">Metal-binding</keyword>
<feature type="signal peptide" evidence="7">
    <location>
        <begin position="1"/>
        <end position="21"/>
    </location>
</feature>
<dbReference type="AlphaFoldDB" id="A0A840BCT0"/>
<feature type="binding site" description="covalent" evidence="6">
    <location>
        <position position="35"/>
    </location>
    <ligand>
        <name>heme c</name>
        <dbReference type="ChEBI" id="CHEBI:61717"/>
    </ligand>
</feature>
<dbReference type="PRINTS" id="PR00606">
    <property type="entry name" value="CYTCHROMECID"/>
</dbReference>
<reference evidence="9 10" key="1">
    <citation type="submission" date="2020-08" db="EMBL/GenBank/DDBJ databases">
        <title>Genomic Encyclopedia of Type Strains, Phase IV (KMG-IV): sequencing the most valuable type-strain genomes for metagenomic binning, comparative biology and taxonomic classification.</title>
        <authorList>
            <person name="Goeker M."/>
        </authorList>
    </citation>
    <scope>NUCLEOTIDE SEQUENCE [LARGE SCALE GENOMIC DNA]</scope>
    <source>
        <strain evidence="9 10">DSM 106739</strain>
    </source>
</reference>
<keyword evidence="2 6" id="KW-0349">Heme</keyword>
<keyword evidence="7" id="KW-0732">Signal</keyword>
<evidence type="ECO:0000259" key="8">
    <source>
        <dbReference type="PROSITE" id="PS51007"/>
    </source>
</evidence>
<protein>
    <submittedName>
        <fullName evidence="9">Cytochrome c</fullName>
    </submittedName>
</protein>
<sequence length="103" mass="10773">MKGIWLGALALAFLAVPQAYANAELAKKYNCLACHATDKKVVGPAYQDVAAKYKGQADAAEKLAEKVKVGGKGVWGPIPMPPNANVPDADLKILVAWVLAGAK</sequence>
<evidence type="ECO:0000256" key="3">
    <source>
        <dbReference type="ARBA" id="ARBA00022723"/>
    </source>
</evidence>
<comment type="PTM">
    <text evidence="6">Binds 1 heme c group covalently per subunit.</text>
</comment>
<evidence type="ECO:0000256" key="5">
    <source>
        <dbReference type="ARBA" id="ARBA00023004"/>
    </source>
</evidence>
<name>A0A840BCT0_9RHOO</name>
<evidence type="ECO:0000256" key="4">
    <source>
        <dbReference type="ARBA" id="ARBA00022982"/>
    </source>
</evidence>
<dbReference type="Pfam" id="PF00034">
    <property type="entry name" value="Cytochrom_C"/>
    <property type="match status" value="1"/>
</dbReference>
<gene>
    <name evidence="9" type="ORF">GGR36_000629</name>
</gene>
<dbReference type="GO" id="GO:0020037">
    <property type="term" value="F:heme binding"/>
    <property type="evidence" value="ECO:0007669"/>
    <property type="project" value="InterPro"/>
</dbReference>
<comment type="caution">
    <text evidence="9">The sequence shown here is derived from an EMBL/GenBank/DDBJ whole genome shotgun (WGS) entry which is preliminary data.</text>
</comment>
<dbReference type="InterPro" id="IPR009056">
    <property type="entry name" value="Cyt_c-like_dom"/>
</dbReference>
<evidence type="ECO:0000256" key="7">
    <source>
        <dbReference type="SAM" id="SignalP"/>
    </source>
</evidence>
<evidence type="ECO:0000313" key="9">
    <source>
        <dbReference type="EMBL" id="MBB4011321.1"/>
    </source>
</evidence>